<feature type="transmembrane region" description="Helical" evidence="1">
    <location>
        <begin position="31"/>
        <end position="51"/>
    </location>
</feature>
<reference evidence="3" key="1">
    <citation type="submission" date="2021-01" db="EMBL/GenBank/DDBJ databases">
        <title>Rhizobium sp. strain KVB221 16S ribosomal RNA gene Genome sequencing and assembly.</title>
        <authorList>
            <person name="Kang M."/>
        </authorList>
    </citation>
    <scope>NUCLEOTIDE SEQUENCE</scope>
    <source>
        <strain evidence="3">KVB221</strain>
    </source>
</reference>
<keyword evidence="3" id="KW-0540">Nuclease</keyword>
<dbReference type="AlphaFoldDB" id="A0A936YVV5"/>
<accession>A0A936YVV5</accession>
<keyword evidence="1" id="KW-0812">Transmembrane</keyword>
<protein>
    <submittedName>
        <fullName evidence="3">Endonuclease/exonuclease/phosphatase family protein</fullName>
    </submittedName>
</protein>
<evidence type="ECO:0000256" key="1">
    <source>
        <dbReference type="SAM" id="Phobius"/>
    </source>
</evidence>
<name>A0A936YVV5_9HYPH</name>
<evidence type="ECO:0000313" key="3">
    <source>
        <dbReference type="EMBL" id="MBL0374911.1"/>
    </source>
</evidence>
<keyword evidence="1" id="KW-0472">Membrane</keyword>
<keyword evidence="1" id="KW-1133">Transmembrane helix</keyword>
<keyword evidence="4" id="KW-1185">Reference proteome</keyword>
<feature type="transmembrane region" description="Helical" evidence="1">
    <location>
        <begin position="58"/>
        <end position="77"/>
    </location>
</feature>
<dbReference type="RefSeq" id="WP_201663463.1">
    <property type="nucleotide sequence ID" value="NZ_JAEQNC010000017.1"/>
</dbReference>
<gene>
    <name evidence="3" type="ORF">JJB09_23135</name>
</gene>
<dbReference type="Proteomes" id="UP000633219">
    <property type="component" value="Unassembled WGS sequence"/>
</dbReference>
<dbReference type="InterPro" id="IPR036691">
    <property type="entry name" value="Endo/exonu/phosph_ase_sf"/>
</dbReference>
<evidence type="ECO:0000259" key="2">
    <source>
        <dbReference type="Pfam" id="PF03372"/>
    </source>
</evidence>
<dbReference type="Gene3D" id="3.60.10.10">
    <property type="entry name" value="Endonuclease/exonuclease/phosphatase"/>
    <property type="match status" value="1"/>
</dbReference>
<dbReference type="Pfam" id="PF03372">
    <property type="entry name" value="Exo_endo_phos"/>
    <property type="match status" value="1"/>
</dbReference>
<dbReference type="EMBL" id="JAEQNC010000017">
    <property type="protein sequence ID" value="MBL0374911.1"/>
    <property type="molecule type" value="Genomic_DNA"/>
</dbReference>
<feature type="domain" description="Endonuclease/exonuclease/phosphatase" evidence="2">
    <location>
        <begin position="89"/>
        <end position="284"/>
    </location>
</feature>
<dbReference type="InterPro" id="IPR005135">
    <property type="entry name" value="Endo/exonuclease/phosphatase"/>
</dbReference>
<evidence type="ECO:0000313" key="4">
    <source>
        <dbReference type="Proteomes" id="UP000633219"/>
    </source>
</evidence>
<comment type="caution">
    <text evidence="3">The sequence shown here is derived from an EMBL/GenBank/DDBJ whole genome shotgun (WGS) entry which is preliminary data.</text>
</comment>
<dbReference type="GO" id="GO:0004519">
    <property type="term" value="F:endonuclease activity"/>
    <property type="evidence" value="ECO:0007669"/>
    <property type="project" value="UniProtKB-KW"/>
</dbReference>
<organism evidence="3 4">
    <name type="scientific">Rhizobium setariae</name>
    <dbReference type="NCBI Taxonomy" id="2801340"/>
    <lineage>
        <taxon>Bacteria</taxon>
        <taxon>Pseudomonadati</taxon>
        <taxon>Pseudomonadota</taxon>
        <taxon>Alphaproteobacteria</taxon>
        <taxon>Hyphomicrobiales</taxon>
        <taxon>Rhizobiaceae</taxon>
        <taxon>Rhizobium/Agrobacterium group</taxon>
        <taxon>Rhizobium</taxon>
    </lineage>
</organism>
<proteinExistence type="predicted"/>
<keyword evidence="3" id="KW-0378">Hydrolase</keyword>
<sequence length="326" mass="36191">MTFIIVEALFLCGLAVTLSLGRDVWLLDVATFFWLFAILLAALLLVVSLFIPGWAGKILAAVTLAVSLVPVIALPAAPDAVSERKLRLITANLYVDNPDPREFVSFLVSQQPDIVVTQETRPRFEKAIREAGFLPFENSGDLVDTDDMKIFSRFPIRSEATVKEDIGAEPLYRHPLRVVIDTPNGPLVVYAVHPDTPRRPGRWRQRNLYLQTLADHVARESKAVPVVVAGDWNTPPWSAYFRGFFDKTGFLFLQGRSWPAVTRFSMRFEALMTAGVTIDHVALSPVVGMVQWRIGPKFGSNHLPVIIDIGWPQANAVAARPAPVRG</sequence>
<dbReference type="SUPFAM" id="SSF56219">
    <property type="entry name" value="DNase I-like"/>
    <property type="match status" value="1"/>
</dbReference>
<keyword evidence="3" id="KW-0255">Endonuclease</keyword>